<keyword evidence="3" id="KW-0067">ATP-binding</keyword>
<dbReference type="SMART" id="SM00797">
    <property type="entry name" value="AHS2"/>
    <property type="match status" value="1"/>
</dbReference>
<dbReference type="Pfam" id="PF02626">
    <property type="entry name" value="CT_A_B"/>
    <property type="match status" value="1"/>
</dbReference>
<reference evidence="5" key="1">
    <citation type="submission" date="2020-11" db="EMBL/GenBank/DDBJ databases">
        <title>Multidrug resistant novel bacterium Savagea serpentis sp. nov., isolated from the scats of a vine snake (Ahaetulla nasuta).</title>
        <authorList>
            <person name="Venkata Ramana V."/>
            <person name="Vikas Patil S."/>
            <person name="Yogita Lugani V."/>
        </authorList>
    </citation>
    <scope>NUCLEOTIDE SEQUENCE</scope>
    <source>
        <strain evidence="5">SN6</strain>
    </source>
</reference>
<dbReference type="InterPro" id="IPR003778">
    <property type="entry name" value="CT_A_B"/>
</dbReference>
<keyword evidence="6" id="KW-1185">Reference proteome</keyword>
<evidence type="ECO:0000313" key="5">
    <source>
        <dbReference type="EMBL" id="MBF4500887.1"/>
    </source>
</evidence>
<keyword evidence="2" id="KW-0378">Hydrolase</keyword>
<dbReference type="Gene3D" id="2.40.100.10">
    <property type="entry name" value="Cyclophilin-like"/>
    <property type="match status" value="1"/>
</dbReference>
<dbReference type="PANTHER" id="PTHR43309:SF5">
    <property type="entry name" value="5-OXOPROLINASE SUBUNIT C"/>
    <property type="match status" value="1"/>
</dbReference>
<dbReference type="GO" id="GO:0016787">
    <property type="term" value="F:hydrolase activity"/>
    <property type="evidence" value="ECO:0007669"/>
    <property type="project" value="UniProtKB-KW"/>
</dbReference>
<dbReference type="GO" id="GO:0005524">
    <property type="term" value="F:ATP binding"/>
    <property type="evidence" value="ECO:0007669"/>
    <property type="project" value="UniProtKB-KW"/>
</dbReference>
<sequence length="329" mass="36917">MSITIIHPGLMATIQDCGRFGLQKYGVIVSGAADLMSHRLANILVGNEENAATMEVTMFQTAFRFNEATLFAITGANLRPLLNGKEIPMWRPLLAQPDDELRFQAPLEGSRSYVAFAGGLLVPSVLNSKSTYLRAHIGGWKGRALQRGDTIPFGLLHAQNEQMKRYVLEHESISWSIRHSEFVSFEKNRVIRFTEGLQYENFTEDAKLALEQTMYTMTAQSDRMGCRLSGEPLRLKERKEMLSEAVTAGTIQIPNNGLPIVLLADCQTTGGYPKIGQVISVDLPRVAQLRPGEAIQFKKISPQEAEHLYLQREWLFRQLQIGIALKIRN</sequence>
<dbReference type="RefSeq" id="WP_194562301.1">
    <property type="nucleotide sequence ID" value="NZ_JADKPV010000001.1"/>
</dbReference>
<accession>A0A8J7KBY3</accession>
<evidence type="ECO:0000256" key="3">
    <source>
        <dbReference type="ARBA" id="ARBA00022840"/>
    </source>
</evidence>
<dbReference type="PANTHER" id="PTHR43309">
    <property type="entry name" value="5-OXOPROLINASE SUBUNIT C"/>
    <property type="match status" value="1"/>
</dbReference>
<keyword evidence="1" id="KW-0547">Nucleotide-binding</keyword>
<dbReference type="NCBIfam" id="TIGR00724">
    <property type="entry name" value="urea_amlyse_rel"/>
    <property type="match status" value="1"/>
</dbReference>
<dbReference type="InterPro" id="IPR052708">
    <property type="entry name" value="PxpC"/>
</dbReference>
<evidence type="ECO:0000313" key="6">
    <source>
        <dbReference type="Proteomes" id="UP000622653"/>
    </source>
</evidence>
<proteinExistence type="predicted"/>
<name>A0A8J7KBY3_9BACL</name>
<gene>
    <name evidence="5" type="ORF">IRY55_05860</name>
</gene>
<evidence type="ECO:0000259" key="4">
    <source>
        <dbReference type="SMART" id="SM00797"/>
    </source>
</evidence>
<organism evidence="5 6">
    <name type="scientific">Savagea serpentis</name>
    <dbReference type="NCBI Taxonomy" id="2785297"/>
    <lineage>
        <taxon>Bacteria</taxon>
        <taxon>Bacillati</taxon>
        <taxon>Bacillota</taxon>
        <taxon>Bacilli</taxon>
        <taxon>Bacillales</taxon>
        <taxon>Caryophanaceae</taxon>
        <taxon>Savagea</taxon>
    </lineage>
</organism>
<comment type="caution">
    <text evidence="5">The sequence shown here is derived from an EMBL/GenBank/DDBJ whole genome shotgun (WGS) entry which is preliminary data.</text>
</comment>
<protein>
    <submittedName>
        <fullName evidence="5">Biotin-dependent carboxyltransferase family protein</fullName>
    </submittedName>
</protein>
<dbReference type="SUPFAM" id="SSF50891">
    <property type="entry name" value="Cyclophilin-like"/>
    <property type="match status" value="1"/>
</dbReference>
<dbReference type="InterPro" id="IPR029000">
    <property type="entry name" value="Cyclophilin-like_dom_sf"/>
</dbReference>
<feature type="domain" description="Carboxyltransferase" evidence="4">
    <location>
        <begin position="24"/>
        <end position="315"/>
    </location>
</feature>
<dbReference type="Proteomes" id="UP000622653">
    <property type="component" value="Unassembled WGS sequence"/>
</dbReference>
<dbReference type="EMBL" id="JADKPV010000001">
    <property type="protein sequence ID" value="MBF4500887.1"/>
    <property type="molecule type" value="Genomic_DNA"/>
</dbReference>
<dbReference type="AlphaFoldDB" id="A0A8J7KBY3"/>
<evidence type="ECO:0000256" key="1">
    <source>
        <dbReference type="ARBA" id="ARBA00022741"/>
    </source>
</evidence>
<evidence type="ECO:0000256" key="2">
    <source>
        <dbReference type="ARBA" id="ARBA00022801"/>
    </source>
</evidence>